<dbReference type="AlphaFoldDB" id="A0A0P8C4K2"/>
<name>A0A0P8C4K2_9EURY</name>
<accession>A0A0P8C4K2</accession>
<dbReference type="PIRSF" id="PIRSF015877">
    <property type="entry name" value="UCP015877"/>
    <property type="match status" value="1"/>
</dbReference>
<proteinExistence type="predicted"/>
<evidence type="ECO:0000313" key="2">
    <source>
        <dbReference type="Proteomes" id="UP000050360"/>
    </source>
</evidence>
<dbReference type="InterPro" id="IPR009000">
    <property type="entry name" value="Transl_B-barrel_sf"/>
</dbReference>
<dbReference type="Pfam" id="PF19769">
    <property type="entry name" value="CPxCG_zf"/>
    <property type="match status" value="1"/>
</dbReference>
<sequence>MEYIETTCPSCSPDTEVNHIILKGRKEELLQCQECKSVHKEKKPQNLLVRVIVSKGKESVHTRAVLSGIIRKDDEILIDDETTGEAYLVKITSIEGKDKRLDEANADVIKTIWARAIDEAIVKFAISHRETTESVSMRVPGDREFVIGDKVEVNNRKLKIVRIKIRDGGFKSRKGVSIKAKYIKRIYADSGIKEPKRFSRAKGERVVIKKRESLWSLRSKVTS</sequence>
<dbReference type="EMBL" id="LKCM01000337">
    <property type="protein sequence ID" value="KPQ41540.1"/>
    <property type="molecule type" value="Genomic_DNA"/>
</dbReference>
<dbReference type="Proteomes" id="UP000050360">
    <property type="component" value="Unassembled WGS sequence"/>
</dbReference>
<gene>
    <name evidence="1" type="ORF">MPEBLZ_03903</name>
</gene>
<organism evidence="1 2">
    <name type="scientific">Candidatus Methanoperedens nitratireducens</name>
    <dbReference type="NCBI Taxonomy" id="1392998"/>
    <lineage>
        <taxon>Archaea</taxon>
        <taxon>Methanobacteriati</taxon>
        <taxon>Methanobacteriota</taxon>
        <taxon>Stenosarchaea group</taxon>
        <taxon>Methanomicrobia</taxon>
        <taxon>Methanosarcinales</taxon>
        <taxon>ANME-2 cluster</taxon>
        <taxon>Candidatus Methanoperedentaceae</taxon>
        <taxon>Candidatus Methanoperedens</taxon>
    </lineage>
</organism>
<dbReference type="InterPro" id="IPR012041">
    <property type="entry name" value="Znf_CPxCG-like"/>
</dbReference>
<dbReference type="PANTHER" id="PTHR42195">
    <property type="entry name" value="UCP015877 FAMILY PROTEIN"/>
    <property type="match status" value="1"/>
</dbReference>
<dbReference type="SUPFAM" id="SSF50447">
    <property type="entry name" value="Translation proteins"/>
    <property type="match status" value="1"/>
</dbReference>
<reference evidence="1 2" key="1">
    <citation type="submission" date="2015-09" db="EMBL/GenBank/DDBJ databases">
        <title>A metagenomics-based metabolic model of nitrate-dependent anaerobic oxidation of methane by Methanoperedens-like archaea.</title>
        <authorList>
            <person name="Arshad A."/>
            <person name="Speth D.R."/>
            <person name="De Graaf R.M."/>
            <person name="Op Den Camp H.J."/>
            <person name="Jetten M.S."/>
            <person name="Welte C.U."/>
        </authorList>
    </citation>
    <scope>NUCLEOTIDE SEQUENCE [LARGE SCALE GENOMIC DNA]</scope>
</reference>
<evidence type="ECO:0000313" key="1">
    <source>
        <dbReference type="EMBL" id="KPQ41540.1"/>
    </source>
</evidence>
<evidence type="ECO:0008006" key="3">
    <source>
        <dbReference type="Google" id="ProtNLM"/>
    </source>
</evidence>
<protein>
    <recommendedName>
        <fullName evidence="3">Nif-regulating protein A</fullName>
    </recommendedName>
</protein>
<comment type="caution">
    <text evidence="1">The sequence shown here is derived from an EMBL/GenBank/DDBJ whole genome shotgun (WGS) entry which is preliminary data.</text>
</comment>
<dbReference type="PANTHER" id="PTHR42195:SF1">
    <property type="entry name" value="ZINC FINGER PROTEIN"/>
    <property type="match status" value="1"/>
</dbReference>